<reference evidence="1" key="1">
    <citation type="submission" date="2023-10" db="EMBL/GenBank/DDBJ databases">
        <authorList>
            <person name="Chen Y."/>
            <person name="Shah S."/>
            <person name="Dougan E. K."/>
            <person name="Thang M."/>
            <person name="Chan C."/>
        </authorList>
    </citation>
    <scope>NUCLEOTIDE SEQUENCE [LARGE SCALE GENOMIC DNA]</scope>
</reference>
<proteinExistence type="predicted"/>
<dbReference type="Proteomes" id="UP001189429">
    <property type="component" value="Unassembled WGS sequence"/>
</dbReference>
<evidence type="ECO:0000313" key="2">
    <source>
        <dbReference type="Proteomes" id="UP001189429"/>
    </source>
</evidence>
<sequence>MAGGEGPFSCLDAQCPADGSFDGRGTPWEAAPLEQIRDEVAGLADRWASIGERPFSIPAQTYYAALCGNAQDGNGARLYAGCLAQLFDANSCTALMTALRMVVVLCLLEPFTEPEPSARMGALPGMAFHSGGMGQTWEQGPSGVVGWLLEDLWVFLQKGSWLKLVQLRCSIFPLLFVLQDAFSTMGLLRPAAGCSEVVQDAAAAVGELVSRPAAPSVEGLRASVAVLRDLLTPAAGAAAPGPSRVPGFCVHAAATAALLQARAWSAGDLSGLLPGLGHPAGLYFSMAEHLLLSPSSASSGYLTDLLSGGGWPTVELLAHAEMGLWPLGAARDRDYEEARARAAAVLESSVVADLAGLGLDFGSGVLAPGAWNSLYGRAWEAARPPSGGGPRPLEGPAYCEEVGGRAPGPGEGGGLWVVAFSLWGAERRYTEGCLWNAQLAERCYPGWRVRVYADAASVPERALARLRAAGPHVEVVTVAAGFLSAEGRADVWFEGMFWRLLAAADPAVERVVVRDCDSRLSSREAVAVRGWAEGPWGAHVMRDHPRHHIQVVGCCWGVRADAFRDIEQLIRDFLASAAGVELREADQHFLARVLWPRMREVGVLAHDSYHCESFPEGARPFPSQRLGQGADALGFVGEQMDEWNRRNPRHLGLLRQQPEPQSCCGSEDKSALAPSLFPLLHAVLRLLLPLP</sequence>
<evidence type="ECO:0000313" key="1">
    <source>
        <dbReference type="EMBL" id="CAK0878799.1"/>
    </source>
</evidence>
<accession>A0ABN9VYN9</accession>
<name>A0ABN9VYN9_9DINO</name>
<feature type="non-terminal residue" evidence="1">
    <location>
        <position position="691"/>
    </location>
</feature>
<comment type="caution">
    <text evidence="1">The sequence shown here is derived from an EMBL/GenBank/DDBJ whole genome shotgun (WGS) entry which is preliminary data.</text>
</comment>
<dbReference type="EMBL" id="CAUYUJ010017883">
    <property type="protein sequence ID" value="CAK0878799.1"/>
    <property type="molecule type" value="Genomic_DNA"/>
</dbReference>
<gene>
    <name evidence="1" type="ORF">PCOR1329_LOCUS62430</name>
</gene>
<organism evidence="1 2">
    <name type="scientific">Prorocentrum cordatum</name>
    <dbReference type="NCBI Taxonomy" id="2364126"/>
    <lineage>
        <taxon>Eukaryota</taxon>
        <taxon>Sar</taxon>
        <taxon>Alveolata</taxon>
        <taxon>Dinophyceae</taxon>
        <taxon>Prorocentrales</taxon>
        <taxon>Prorocentraceae</taxon>
        <taxon>Prorocentrum</taxon>
    </lineage>
</organism>
<keyword evidence="2" id="KW-1185">Reference proteome</keyword>
<protein>
    <submittedName>
        <fullName evidence="1">Uncharacterized protein</fullName>
    </submittedName>
</protein>